<keyword evidence="3" id="KW-1185">Reference proteome</keyword>
<reference evidence="2 3" key="1">
    <citation type="submission" date="2023-10" db="EMBL/GenBank/DDBJ databases">
        <title>179-bfca-hs.</title>
        <authorList>
            <person name="Miliotis G."/>
            <person name="Sengupta P."/>
            <person name="Hameed A."/>
            <person name="Chuvochina M."/>
            <person name="Mcdonagh F."/>
            <person name="Simpson A.C."/>
            <person name="Singh N.K."/>
            <person name="Rekha P.D."/>
            <person name="Raman K."/>
            <person name="Hugenholtz P."/>
            <person name="Venkateswaran K."/>
        </authorList>
    </citation>
    <scope>NUCLEOTIDE SEQUENCE [LARGE SCALE GENOMIC DNA]</scope>
    <source>
        <strain evidence="2 3">179-BFC-A-HS</strain>
    </source>
</reference>
<evidence type="ECO:0000313" key="2">
    <source>
        <dbReference type="EMBL" id="MDY0405019.1"/>
    </source>
</evidence>
<dbReference type="InterPro" id="IPR027417">
    <property type="entry name" value="P-loop_NTPase"/>
</dbReference>
<proteinExistence type="predicted"/>
<sequence length="839" mass="97851">MRVNESIANKKGELNRLEDELAVKKAELAIWQEKRDPEPPFQQEQTRQARQMLLENDAAFIPFYEAVEFQEFVPEDIRKRIEAALLDAGMLDALIATGDTPIVHDRVIQPNPNMMAHTLADYLVPDVSADSGISPAMIDDVLRSVRVEDDEMDAGLVIQENGTYRIGLLQGHAVEVEAVRFIGKNARKRYRQQQIAAIEQEIDVLEANQKEISDKINLLTRKIASAKDAMNQFPDEKDLQEGFHQIKEKRFEIVRLGKELQRLDAELQTKNHAFAQVKRNLDDLTRDLNIALTYEAYMQAKHIMHSYEKKLSTLITKHTSFCHLRERLVHENNRMEELMAEVDDLQGELNMLEDKKIRVARNMEEMEKQLAAHGVEDIRKQIQEVQQDLQASKEELDLNKETVPEKKSARSVLLQEIDRQQQKADFLKKMANAWLQVFITEVDYGFTRLPDELQTNEQRASWVEKTYKEVLQEKDPSKVNEQLTKTFYEQQSNLMEYRMDDTQTAVTPLDWMDADFSEEQRIEINDWKQKAKRRIVQLDFQGQRVSPYYVLEMVEKDQLRQQNLLDDQDRKLYEEILFDSVGKKLRSRIARAQKWTEKMDKLMAESDSSSGLSFSIKWKPRTAETEAEMDTKELVDLLRRDPRLLKEEDINQVIDHFRSKIERAKELVELKGEGSTLLQVLKEVLDYRYWFSFVLSFKREGEPKRELTDHAFFQFSGGEKAMAMYIPLFTACYSRYSEAAQTAPYIISLDEAFAGVDEDNISVMFRVVEQLGFDYMMNSQVLWGDYDTVSSLSVCELVRPKNQDFVTVIRYYWDGSKRSLVVEDMEDPAEKSVEEPMKI</sequence>
<dbReference type="Proteomes" id="UP001228376">
    <property type="component" value="Unassembled WGS sequence"/>
</dbReference>
<dbReference type="Gene3D" id="1.10.287.1490">
    <property type="match status" value="1"/>
</dbReference>
<feature type="coiled-coil region" evidence="1">
    <location>
        <begin position="325"/>
        <end position="430"/>
    </location>
</feature>
<dbReference type="NCBIfam" id="TIGR02680">
    <property type="entry name" value="TIGR02680 family protein"/>
    <property type="match status" value="1"/>
</dbReference>
<dbReference type="Pfam" id="PF13558">
    <property type="entry name" value="SbcC_Walker_B"/>
    <property type="match status" value="1"/>
</dbReference>
<feature type="coiled-coil region" evidence="1">
    <location>
        <begin position="7"/>
        <end position="34"/>
    </location>
</feature>
<protein>
    <submittedName>
        <fullName evidence="2">TIGR02680 family protein</fullName>
    </submittedName>
</protein>
<dbReference type="InterPro" id="IPR013496">
    <property type="entry name" value="CHP02680"/>
</dbReference>
<evidence type="ECO:0000313" key="3">
    <source>
        <dbReference type="Proteomes" id="UP001228376"/>
    </source>
</evidence>
<name>A0ABU5CFA8_9BACI</name>
<accession>A0ABU5CFA8</accession>
<gene>
    <name evidence="2" type="ORF">P5G51_006050</name>
</gene>
<comment type="caution">
    <text evidence="2">The sequence shown here is derived from an EMBL/GenBank/DDBJ whole genome shotgun (WGS) entry which is preliminary data.</text>
</comment>
<evidence type="ECO:0000256" key="1">
    <source>
        <dbReference type="SAM" id="Coils"/>
    </source>
</evidence>
<keyword evidence="1" id="KW-0175">Coiled coil</keyword>
<dbReference type="EMBL" id="JAROCA020000001">
    <property type="protein sequence ID" value="MDY0405019.1"/>
    <property type="molecule type" value="Genomic_DNA"/>
</dbReference>
<organism evidence="2 3">
    <name type="scientific">Tigheibacillus jepli</name>
    <dbReference type="NCBI Taxonomy" id="3035914"/>
    <lineage>
        <taxon>Bacteria</taxon>
        <taxon>Bacillati</taxon>
        <taxon>Bacillota</taxon>
        <taxon>Bacilli</taxon>
        <taxon>Bacillales</taxon>
        <taxon>Bacillaceae</taxon>
        <taxon>Tigheibacillus</taxon>
    </lineage>
</organism>
<dbReference type="RefSeq" id="WP_320384387.1">
    <property type="nucleotide sequence ID" value="NZ_JAROCA020000001.1"/>
</dbReference>
<dbReference type="Gene3D" id="3.40.50.300">
    <property type="entry name" value="P-loop containing nucleotide triphosphate hydrolases"/>
    <property type="match status" value="1"/>
</dbReference>
<feature type="coiled-coil region" evidence="1">
    <location>
        <begin position="188"/>
        <end position="222"/>
    </location>
</feature>
<feature type="coiled-coil region" evidence="1">
    <location>
        <begin position="246"/>
        <end position="287"/>
    </location>
</feature>